<feature type="transmembrane region" description="Helical" evidence="2">
    <location>
        <begin position="175"/>
        <end position="198"/>
    </location>
</feature>
<dbReference type="Pfam" id="PF12679">
    <property type="entry name" value="ABC2_membrane_2"/>
    <property type="match status" value="1"/>
</dbReference>
<dbReference type="AlphaFoldDB" id="B8R8U3"/>
<dbReference type="GO" id="GO:0005886">
    <property type="term" value="C:plasma membrane"/>
    <property type="evidence" value="ECO:0007669"/>
    <property type="project" value="UniProtKB-SubCell"/>
</dbReference>
<keyword evidence="2" id="KW-0812">Transmembrane</keyword>
<name>B8R8U3_9BACT</name>
<feature type="region of interest" description="Disordered" evidence="1">
    <location>
        <begin position="317"/>
        <end position="338"/>
    </location>
</feature>
<proteinExistence type="predicted"/>
<evidence type="ECO:0000313" key="3">
    <source>
        <dbReference type="EMBL" id="ACF98099.1"/>
    </source>
</evidence>
<accession>B8R8U3</accession>
<feature type="transmembrane region" description="Helical" evidence="2">
    <location>
        <begin position="105"/>
        <end position="129"/>
    </location>
</feature>
<dbReference type="EMBL" id="EU910854">
    <property type="protein sequence ID" value="ACF98099.1"/>
    <property type="molecule type" value="Genomic_DNA"/>
</dbReference>
<evidence type="ECO:0000256" key="2">
    <source>
        <dbReference type="SAM" id="Phobius"/>
    </source>
</evidence>
<dbReference type="PANTHER" id="PTHR43471">
    <property type="entry name" value="ABC TRANSPORTER PERMEASE"/>
    <property type="match status" value="1"/>
</dbReference>
<evidence type="ECO:0000256" key="1">
    <source>
        <dbReference type="SAM" id="MobiDB-lite"/>
    </source>
</evidence>
<feature type="transmembrane region" description="Helical" evidence="2">
    <location>
        <begin position="20"/>
        <end position="41"/>
    </location>
</feature>
<reference evidence="3" key="1">
    <citation type="journal article" date="2009" name="Appl. Environ. Microbiol.">
        <title>Characterization of denitrification gene clusters of soil bacteria via a metagenomic approach.</title>
        <authorList>
            <person name="Demaneche S."/>
            <person name="Philippot L."/>
            <person name="David M.M."/>
            <person name="Navarro E."/>
            <person name="Vogel T.M."/>
            <person name="Simonet P."/>
        </authorList>
    </citation>
    <scope>NUCLEOTIDE SEQUENCE</scope>
</reference>
<dbReference type="GO" id="GO:0140359">
    <property type="term" value="F:ABC-type transporter activity"/>
    <property type="evidence" value="ECO:0007669"/>
    <property type="project" value="InterPro"/>
</dbReference>
<feature type="transmembrane region" description="Helical" evidence="2">
    <location>
        <begin position="53"/>
        <end position="74"/>
    </location>
</feature>
<keyword evidence="2" id="KW-0472">Membrane</keyword>
<keyword evidence="2" id="KW-1133">Transmembrane helix</keyword>
<feature type="transmembrane region" description="Helical" evidence="2">
    <location>
        <begin position="245"/>
        <end position="270"/>
    </location>
</feature>
<protein>
    <submittedName>
        <fullName evidence="3">Putative NosY nitrous oxide metabolic protein</fullName>
    </submittedName>
</protein>
<organism evidence="3">
    <name type="scientific">uncultured bacterium 1042</name>
    <dbReference type="NCBI Taxonomy" id="548897"/>
    <lineage>
        <taxon>Bacteria</taxon>
        <taxon>environmental samples</taxon>
    </lineage>
</organism>
<sequence>MTNILIIARKEVQEGLRNRWVLATTLLLAALALTLTFLGSAPTGNVGAGALDVVIVSLSSLTIFLVPLIALLISHDAIVGEMERGTMLLLLSYPVGRWQVISGKFLGHLAILAFATLLGYGAAAAALAATGTEIGAASWTAFLSMIFSSILLGAVFIAIGYLVSALVRERGTAGGIAIGIWLLFVLIYDMALLGMLVVDQGRTISAGLLNALLLLNPTDAYRLLNLQAGSVGSVSGMSGIAENVALSPAALIAALAAWALLPLGAATLVFRGKSCEAAPPRRGLDGASGSFRLWRRRPGAAAETLCDDRERDRTLLRHERARTSGTQRADQPGKQPRADLVLLGARRRRLHDVA</sequence>
<dbReference type="PANTHER" id="PTHR43471:SF1">
    <property type="entry name" value="ABC TRANSPORTER PERMEASE PROTEIN NOSY-RELATED"/>
    <property type="match status" value="1"/>
</dbReference>
<feature type="transmembrane region" description="Helical" evidence="2">
    <location>
        <begin position="141"/>
        <end position="163"/>
    </location>
</feature>